<evidence type="ECO:0000256" key="8">
    <source>
        <dbReference type="ARBA" id="ARBA00025821"/>
    </source>
</evidence>
<organism evidence="14 15">
    <name type="scientific">Dissostichus eleginoides</name>
    <name type="common">Patagonian toothfish</name>
    <name type="synonym">Dissostichus amissus</name>
    <dbReference type="NCBI Taxonomy" id="100907"/>
    <lineage>
        <taxon>Eukaryota</taxon>
        <taxon>Metazoa</taxon>
        <taxon>Chordata</taxon>
        <taxon>Craniata</taxon>
        <taxon>Vertebrata</taxon>
        <taxon>Euteleostomi</taxon>
        <taxon>Actinopterygii</taxon>
        <taxon>Neopterygii</taxon>
        <taxon>Teleostei</taxon>
        <taxon>Neoteleostei</taxon>
        <taxon>Acanthomorphata</taxon>
        <taxon>Eupercaria</taxon>
        <taxon>Perciformes</taxon>
        <taxon>Notothenioidei</taxon>
        <taxon>Nototheniidae</taxon>
        <taxon>Dissostichus</taxon>
    </lineage>
</organism>
<dbReference type="EMBL" id="JASDAP010000004">
    <property type="protein sequence ID" value="KAK1903863.1"/>
    <property type="molecule type" value="Genomic_DNA"/>
</dbReference>
<sequence length="446" mass="49666">MSGVSRERSAATSALHNQENVLSRLRGSMKPRAAANENQENLAPKQGAAGSRTVLGALQNNLRSKAQNQFEKQMHNVCDIDVLYKRIITVLSCKNEDLGKNCSEKPVAKPPIFQIHVDEPDGTCIKKPQPVVKAKASAEESSLAISAVARLRQPLATLDIPSAMDVSFDSPMDMSVVEGEEKLVDVNDVPEYAAEIHTYLREMEIKTRPKAGYMKKQPDITNSMRAILVDWLVEVGEEYKLQNETLYLAVNYIDRFLSSMSVLRGKLQLVGTAAMLLASKFEEIYPPEVAEFVYITDDTYTKKQVLRMEHLVLKVLSFDLAAPTIIQFLTQYFLNKSVSKQVESLAMYLGELSLVDSDPFLKYIPSHTAAAAYTLANHTVTGGSWPKSLTEMTGYSLEDLMPCVEDLHQIYLNAAQHAQQSVREKYKGPKYSEVSLIDAPSKLLLN</sequence>
<feature type="region of interest" description="Disordered" evidence="11">
    <location>
        <begin position="1"/>
        <end position="21"/>
    </location>
</feature>
<dbReference type="PIRSF" id="PIRSF001771">
    <property type="entry name" value="Cyclin_A_B_D_E"/>
    <property type="match status" value="1"/>
</dbReference>
<dbReference type="FunFam" id="1.10.472.10:FF:000001">
    <property type="entry name" value="G2/mitotic-specific cyclin"/>
    <property type="match status" value="1"/>
</dbReference>
<dbReference type="SMART" id="SM00385">
    <property type="entry name" value="CYCLIN"/>
    <property type="match status" value="2"/>
</dbReference>
<proteinExistence type="inferred from homology"/>
<evidence type="ECO:0000256" key="9">
    <source>
        <dbReference type="ARBA" id="ARBA00040980"/>
    </source>
</evidence>
<dbReference type="Pfam" id="PF02984">
    <property type="entry name" value="Cyclin_C"/>
    <property type="match status" value="1"/>
</dbReference>
<reference evidence="14" key="1">
    <citation type="submission" date="2023-04" db="EMBL/GenBank/DDBJ databases">
        <title>Chromosome-level genome of Chaenocephalus aceratus.</title>
        <authorList>
            <person name="Park H."/>
        </authorList>
    </citation>
    <scope>NUCLEOTIDE SEQUENCE</scope>
    <source>
        <strain evidence="14">DE</strain>
        <tissue evidence="14">Muscle</tissue>
    </source>
</reference>
<dbReference type="GO" id="GO:0051301">
    <property type="term" value="P:cell division"/>
    <property type="evidence" value="ECO:0007669"/>
    <property type="project" value="UniProtKB-KW"/>
</dbReference>
<dbReference type="CDD" id="cd20561">
    <property type="entry name" value="CYCLIN_CCNA2_rpt1"/>
    <property type="match status" value="1"/>
</dbReference>
<dbReference type="InterPro" id="IPR032447">
    <property type="entry name" value="Cyclin-A_N"/>
</dbReference>
<evidence type="ECO:0000313" key="15">
    <source>
        <dbReference type="Proteomes" id="UP001228049"/>
    </source>
</evidence>
<dbReference type="InterPro" id="IPR004367">
    <property type="entry name" value="Cyclin_C-dom"/>
</dbReference>
<evidence type="ECO:0000259" key="12">
    <source>
        <dbReference type="SMART" id="SM00385"/>
    </source>
</evidence>
<evidence type="ECO:0000256" key="1">
    <source>
        <dbReference type="ARBA" id="ARBA00003222"/>
    </source>
</evidence>
<keyword evidence="15" id="KW-1185">Reference proteome</keyword>
<gene>
    <name evidence="14" type="ORF">KUDE01_011049</name>
</gene>
<keyword evidence="6 10" id="KW-0195">Cyclin</keyword>
<evidence type="ECO:0000256" key="11">
    <source>
        <dbReference type="SAM" id="MobiDB-lite"/>
    </source>
</evidence>
<dbReference type="Proteomes" id="UP001228049">
    <property type="component" value="Unassembled WGS sequence"/>
</dbReference>
<feature type="domain" description="Cyclin C-terminal" evidence="13">
    <location>
        <begin position="323"/>
        <end position="440"/>
    </location>
</feature>
<keyword evidence="5" id="KW-0498">Mitosis</keyword>
<dbReference type="CDD" id="cd20564">
    <property type="entry name" value="CYCLIN_CCNA2_rpt2"/>
    <property type="match status" value="1"/>
</dbReference>
<feature type="domain" description="Cyclin-like" evidence="12">
    <location>
        <begin position="327"/>
        <end position="409"/>
    </location>
</feature>
<name>A0AAD9CML0_DISEL</name>
<evidence type="ECO:0000256" key="5">
    <source>
        <dbReference type="ARBA" id="ARBA00022776"/>
    </source>
</evidence>
<dbReference type="Pfam" id="PF16500">
    <property type="entry name" value="Cyclin_N2"/>
    <property type="match status" value="1"/>
</dbReference>
<feature type="domain" description="Cyclin-like" evidence="12">
    <location>
        <begin position="230"/>
        <end position="314"/>
    </location>
</feature>
<dbReference type="Gene3D" id="1.10.472.10">
    <property type="entry name" value="Cyclin-like"/>
    <property type="match status" value="2"/>
</dbReference>
<comment type="function">
    <text evidence="1">Essential for the control of the cell cycle at the G2/M (mitosis) transition.</text>
</comment>
<evidence type="ECO:0000256" key="4">
    <source>
        <dbReference type="ARBA" id="ARBA00022618"/>
    </source>
</evidence>
<protein>
    <recommendedName>
        <fullName evidence="3">Cyclin-A2</fullName>
    </recommendedName>
    <alternativeName>
        <fullName evidence="9">G2/mitotic-specific cyclin-B2</fullName>
    </alternativeName>
</protein>
<comment type="caution">
    <text evidence="14">The sequence shown here is derived from an EMBL/GenBank/DDBJ whole genome shotgun (WGS) entry which is preliminary data.</text>
</comment>
<dbReference type="AlphaFoldDB" id="A0AAD9CML0"/>
<dbReference type="InterPro" id="IPR013763">
    <property type="entry name" value="Cyclin-like_dom"/>
</dbReference>
<dbReference type="SUPFAM" id="SSF47954">
    <property type="entry name" value="Cyclin-like"/>
    <property type="match status" value="2"/>
</dbReference>
<dbReference type="SMART" id="SM01332">
    <property type="entry name" value="Cyclin_C"/>
    <property type="match status" value="1"/>
</dbReference>
<evidence type="ECO:0000256" key="3">
    <source>
        <dbReference type="ARBA" id="ARBA00019673"/>
    </source>
</evidence>
<dbReference type="InterPro" id="IPR039361">
    <property type="entry name" value="Cyclin"/>
</dbReference>
<dbReference type="InterPro" id="IPR036915">
    <property type="entry name" value="Cyclin-like_sf"/>
</dbReference>
<feature type="compositionally biased region" description="Polar residues" evidence="11">
    <location>
        <begin position="10"/>
        <end position="21"/>
    </location>
</feature>
<evidence type="ECO:0000256" key="10">
    <source>
        <dbReference type="RuleBase" id="RU000383"/>
    </source>
</evidence>
<dbReference type="GO" id="GO:0044772">
    <property type="term" value="P:mitotic cell cycle phase transition"/>
    <property type="evidence" value="ECO:0007669"/>
    <property type="project" value="InterPro"/>
</dbReference>
<dbReference type="InterPro" id="IPR006671">
    <property type="entry name" value="Cyclin_N"/>
</dbReference>
<dbReference type="PANTHER" id="PTHR10177">
    <property type="entry name" value="CYCLINS"/>
    <property type="match status" value="1"/>
</dbReference>
<dbReference type="Pfam" id="PF00134">
    <property type="entry name" value="Cyclin_N"/>
    <property type="match status" value="1"/>
</dbReference>
<dbReference type="InterPro" id="IPR048258">
    <property type="entry name" value="Cyclins_cyclin-box"/>
</dbReference>
<keyword evidence="7" id="KW-0131">Cell cycle</keyword>
<evidence type="ECO:0000256" key="6">
    <source>
        <dbReference type="ARBA" id="ARBA00023127"/>
    </source>
</evidence>
<evidence type="ECO:0000256" key="7">
    <source>
        <dbReference type="ARBA" id="ARBA00023306"/>
    </source>
</evidence>
<accession>A0AAD9CML0</accession>
<dbReference type="PROSITE" id="PS00292">
    <property type="entry name" value="CYCLINS"/>
    <property type="match status" value="1"/>
</dbReference>
<evidence type="ECO:0000256" key="2">
    <source>
        <dbReference type="ARBA" id="ARBA00006955"/>
    </source>
</evidence>
<comment type="subunit">
    <text evidence="8">Interacts with the CDK1 protein kinase to form a serine/threonine kinase holoenzyme complex also known as maturation promoting factor (MPF). The cyclin subunit imparts substrate specificity to the complex.</text>
</comment>
<evidence type="ECO:0000313" key="14">
    <source>
        <dbReference type="EMBL" id="KAK1903863.1"/>
    </source>
</evidence>
<dbReference type="GO" id="GO:0016538">
    <property type="term" value="F:cyclin-dependent protein serine/threonine kinase regulator activity"/>
    <property type="evidence" value="ECO:0007669"/>
    <property type="project" value="InterPro"/>
</dbReference>
<evidence type="ECO:0000259" key="13">
    <source>
        <dbReference type="SMART" id="SM01332"/>
    </source>
</evidence>
<keyword evidence="4" id="KW-0132">Cell division</keyword>
<dbReference type="InterPro" id="IPR046965">
    <property type="entry name" value="Cyclin_A/B-like"/>
</dbReference>
<comment type="similarity">
    <text evidence="2">Belongs to the cyclin family. Cyclin AB subfamily.</text>
</comment>